<name>A0A8S5NQZ2_9CAUD</name>
<reference evidence="1" key="1">
    <citation type="journal article" date="2021" name="Proc. Natl. Acad. Sci. U.S.A.">
        <title>A Catalog of Tens of Thousands of Viruses from Human Metagenomes Reveals Hidden Associations with Chronic Diseases.</title>
        <authorList>
            <person name="Tisza M.J."/>
            <person name="Buck C.B."/>
        </authorList>
    </citation>
    <scope>NUCLEOTIDE SEQUENCE</scope>
    <source>
        <strain evidence="1">CtdDI2</strain>
    </source>
</reference>
<proteinExistence type="predicted"/>
<accession>A0A8S5NQZ2</accession>
<organism evidence="1">
    <name type="scientific">Podoviridae sp. ctdDI2</name>
    <dbReference type="NCBI Taxonomy" id="2826567"/>
    <lineage>
        <taxon>Viruses</taxon>
        <taxon>Duplodnaviria</taxon>
        <taxon>Heunggongvirae</taxon>
        <taxon>Uroviricota</taxon>
        <taxon>Caudoviricetes</taxon>
    </lineage>
</organism>
<sequence length="65" mass="7667">MYKISVRPAQVTLYVKEFDRYTESLELSTDMHAAGGFDSEEMMDLEKYIERVLGVEIDWTRELDD</sequence>
<evidence type="ECO:0000313" key="1">
    <source>
        <dbReference type="EMBL" id="DAD96783.1"/>
    </source>
</evidence>
<protein>
    <submittedName>
        <fullName evidence="1">Uncharacterized protein</fullName>
    </submittedName>
</protein>
<dbReference type="EMBL" id="BK015224">
    <property type="protein sequence ID" value="DAD96783.1"/>
    <property type="molecule type" value="Genomic_DNA"/>
</dbReference>